<feature type="region of interest" description="Disordered" evidence="1">
    <location>
        <begin position="279"/>
        <end position="336"/>
    </location>
</feature>
<feature type="region of interest" description="Disordered" evidence="1">
    <location>
        <begin position="90"/>
        <end position="202"/>
    </location>
</feature>
<reference evidence="4" key="2">
    <citation type="submission" date="2010-05" db="EMBL/GenBank/DDBJ databases">
        <title>The genome sequence of Magnaporthe poae strain ATCC 64411.</title>
        <authorList>
            <person name="Ma L.-J."/>
            <person name="Dead R."/>
            <person name="Young S."/>
            <person name="Zeng Q."/>
            <person name="Koehrsen M."/>
            <person name="Alvarado L."/>
            <person name="Berlin A."/>
            <person name="Chapman S.B."/>
            <person name="Chen Z."/>
            <person name="Freedman E."/>
            <person name="Gellesch M."/>
            <person name="Goldberg J."/>
            <person name="Griggs A."/>
            <person name="Gujja S."/>
            <person name="Heilman E.R."/>
            <person name="Heiman D."/>
            <person name="Hepburn T."/>
            <person name="Howarth C."/>
            <person name="Jen D."/>
            <person name="Larson L."/>
            <person name="Mehta T."/>
            <person name="Neiman D."/>
            <person name="Pearson M."/>
            <person name="Roberts A."/>
            <person name="Saif S."/>
            <person name="Shea T."/>
            <person name="Shenoy N."/>
            <person name="Sisk P."/>
            <person name="Stolte C."/>
            <person name="Sykes S."/>
            <person name="Walk T."/>
            <person name="White J."/>
            <person name="Yandava C."/>
            <person name="Haas B."/>
            <person name="Nusbaum C."/>
            <person name="Birren B."/>
        </authorList>
    </citation>
    <scope>NUCLEOTIDE SEQUENCE [LARGE SCALE GENOMIC DNA]</scope>
    <source>
        <strain evidence="4">ATCC 64411 / 73-15</strain>
    </source>
</reference>
<dbReference type="EMBL" id="GL876970">
    <property type="protein sequence ID" value="KLU86893.1"/>
    <property type="molecule type" value="Genomic_DNA"/>
</dbReference>
<accession>A0A0C4E0L9</accession>
<organism evidence="3 4">
    <name type="scientific">Magnaporthiopsis poae (strain ATCC 64411 / 73-15)</name>
    <name type="common">Kentucky bluegrass fungus</name>
    <name type="synonym">Magnaporthe poae</name>
    <dbReference type="NCBI Taxonomy" id="644358"/>
    <lineage>
        <taxon>Eukaryota</taxon>
        <taxon>Fungi</taxon>
        <taxon>Dikarya</taxon>
        <taxon>Ascomycota</taxon>
        <taxon>Pezizomycotina</taxon>
        <taxon>Sordariomycetes</taxon>
        <taxon>Sordariomycetidae</taxon>
        <taxon>Magnaporthales</taxon>
        <taxon>Magnaporthaceae</taxon>
        <taxon>Magnaporthiopsis</taxon>
    </lineage>
</organism>
<feature type="compositionally biased region" description="Low complexity" evidence="1">
    <location>
        <begin position="142"/>
        <end position="151"/>
    </location>
</feature>
<proteinExistence type="predicted"/>
<dbReference type="VEuPathDB" id="FungiDB:MAPG_05900"/>
<gene>
    <name evidence="2" type="ORF">MAPG_05900</name>
</gene>
<protein>
    <submittedName>
        <fullName evidence="2 3">Uncharacterized protein</fullName>
    </submittedName>
</protein>
<feature type="compositionally biased region" description="Polar residues" evidence="1">
    <location>
        <begin position="174"/>
        <end position="184"/>
    </location>
</feature>
<dbReference type="AlphaFoldDB" id="A0A0C4E0L9"/>
<dbReference type="Proteomes" id="UP000011715">
    <property type="component" value="Unassembled WGS sequence"/>
</dbReference>
<dbReference type="EnsemblFungi" id="MAPG_05900T0">
    <property type="protein sequence ID" value="MAPG_05900T0"/>
    <property type="gene ID" value="MAPG_05900"/>
</dbReference>
<reference evidence="2" key="3">
    <citation type="submission" date="2011-03" db="EMBL/GenBank/DDBJ databases">
        <title>Annotation of Magnaporthe poae ATCC 64411.</title>
        <authorList>
            <person name="Ma L.-J."/>
            <person name="Dead R."/>
            <person name="Young S.K."/>
            <person name="Zeng Q."/>
            <person name="Gargeya S."/>
            <person name="Fitzgerald M."/>
            <person name="Haas B."/>
            <person name="Abouelleil A."/>
            <person name="Alvarado L."/>
            <person name="Arachchi H.M."/>
            <person name="Berlin A."/>
            <person name="Brown A."/>
            <person name="Chapman S.B."/>
            <person name="Chen Z."/>
            <person name="Dunbar C."/>
            <person name="Freedman E."/>
            <person name="Gearin G."/>
            <person name="Gellesch M."/>
            <person name="Goldberg J."/>
            <person name="Griggs A."/>
            <person name="Gujja S."/>
            <person name="Heiman D."/>
            <person name="Howarth C."/>
            <person name="Larson L."/>
            <person name="Lui A."/>
            <person name="MacDonald P.J.P."/>
            <person name="Mehta T."/>
            <person name="Montmayeur A."/>
            <person name="Murphy C."/>
            <person name="Neiman D."/>
            <person name="Pearson M."/>
            <person name="Priest M."/>
            <person name="Roberts A."/>
            <person name="Saif S."/>
            <person name="Shea T."/>
            <person name="Shenoy N."/>
            <person name="Sisk P."/>
            <person name="Stolte C."/>
            <person name="Sykes S."/>
            <person name="Yandava C."/>
            <person name="Wortman J."/>
            <person name="Nusbaum C."/>
            <person name="Birren B."/>
        </authorList>
    </citation>
    <scope>NUCLEOTIDE SEQUENCE</scope>
    <source>
        <strain evidence="2">ATCC 64411</strain>
    </source>
</reference>
<evidence type="ECO:0000313" key="4">
    <source>
        <dbReference type="Proteomes" id="UP000011715"/>
    </source>
</evidence>
<keyword evidence="4" id="KW-1185">Reference proteome</keyword>
<dbReference type="EMBL" id="ADBL01001410">
    <property type="status" value="NOT_ANNOTATED_CDS"/>
    <property type="molecule type" value="Genomic_DNA"/>
</dbReference>
<feature type="compositionally biased region" description="Low complexity" evidence="1">
    <location>
        <begin position="291"/>
        <end position="300"/>
    </location>
</feature>
<evidence type="ECO:0000313" key="3">
    <source>
        <dbReference type="EnsemblFungi" id="MAPG_05900T0"/>
    </source>
</evidence>
<reference evidence="3" key="4">
    <citation type="journal article" date="2015" name="G3 (Bethesda)">
        <title>Genome sequences of three phytopathogenic species of the Magnaporthaceae family of fungi.</title>
        <authorList>
            <person name="Okagaki L.H."/>
            <person name="Nunes C.C."/>
            <person name="Sailsbery J."/>
            <person name="Clay B."/>
            <person name="Brown D."/>
            <person name="John T."/>
            <person name="Oh Y."/>
            <person name="Young N."/>
            <person name="Fitzgerald M."/>
            <person name="Haas B.J."/>
            <person name="Zeng Q."/>
            <person name="Young S."/>
            <person name="Adiconis X."/>
            <person name="Fan L."/>
            <person name="Levin J.Z."/>
            <person name="Mitchell T.K."/>
            <person name="Okubara P.A."/>
            <person name="Farman M.L."/>
            <person name="Kohn L.M."/>
            <person name="Birren B."/>
            <person name="Ma L.-J."/>
            <person name="Dean R.A."/>
        </authorList>
    </citation>
    <scope>NUCLEOTIDE SEQUENCE</scope>
    <source>
        <strain evidence="3">ATCC 64411 / 73-15</strain>
    </source>
</reference>
<sequence length="361" mass="38977">MAPGPNTMGQTRRFGHYPTPFFRLLPFPTKRQHSLACKRKRLAGGAAGKQGRHPSHGWRQCCASRAGWTHRDMCGHNLAKNFPVAVHSPGITATNPPRRLLFPSVRNKDATIGSSEKPVRKSGPLDLGRHATQTPQPASRPIGAIRAAGQQGAAGGGVLPQTDSQQRRRPTEKIPSSSARATVTQQQQQPAAHLRPGQPEPEQNQDFISVVVAFFDPSRFPRVRPEHKAEMANSCLLHPMKHPPIALPLRVALSVYPPSHPSLPSPTQTKQKLGGKHLNATRGAKGRDTTPPSSHAASPACPRPGPVPSLCTKASAGLSRGEGSCNVGDHTGKRRWPCRAPASIQFRNGWRRDVSGEGFAR</sequence>
<name>A0A0C4E0L9_MAGP6</name>
<evidence type="ECO:0000313" key="2">
    <source>
        <dbReference type="EMBL" id="KLU86893.1"/>
    </source>
</evidence>
<reference evidence="3" key="5">
    <citation type="submission" date="2015-06" db="UniProtKB">
        <authorList>
            <consortium name="EnsemblFungi"/>
        </authorList>
    </citation>
    <scope>IDENTIFICATION</scope>
    <source>
        <strain evidence="3">ATCC 64411</strain>
    </source>
</reference>
<evidence type="ECO:0000256" key="1">
    <source>
        <dbReference type="SAM" id="MobiDB-lite"/>
    </source>
</evidence>
<reference evidence="2" key="1">
    <citation type="submission" date="2010-05" db="EMBL/GenBank/DDBJ databases">
        <title>The Genome Sequence of Magnaporthe poae strain ATCC 64411.</title>
        <authorList>
            <consortium name="The Broad Institute Genome Sequencing Platform"/>
            <consortium name="Broad Institute Genome Sequencing Center for Infectious Disease"/>
            <person name="Ma L.-J."/>
            <person name="Dead R."/>
            <person name="Young S."/>
            <person name="Zeng Q."/>
            <person name="Koehrsen M."/>
            <person name="Alvarado L."/>
            <person name="Berlin A."/>
            <person name="Chapman S.B."/>
            <person name="Chen Z."/>
            <person name="Freedman E."/>
            <person name="Gellesch M."/>
            <person name="Goldberg J."/>
            <person name="Griggs A."/>
            <person name="Gujja S."/>
            <person name="Heilman E.R."/>
            <person name="Heiman D."/>
            <person name="Hepburn T."/>
            <person name="Howarth C."/>
            <person name="Jen D."/>
            <person name="Larson L."/>
            <person name="Mehta T."/>
            <person name="Neiman D."/>
            <person name="Pearson M."/>
            <person name="Roberts A."/>
            <person name="Saif S."/>
            <person name="Shea T."/>
            <person name="Shenoy N."/>
            <person name="Sisk P."/>
            <person name="Stolte C."/>
            <person name="Sykes S."/>
            <person name="Walk T."/>
            <person name="White J."/>
            <person name="Yandava C."/>
            <person name="Haas B."/>
            <person name="Nusbaum C."/>
            <person name="Birren B."/>
        </authorList>
    </citation>
    <scope>NUCLEOTIDE SEQUENCE</scope>
    <source>
        <strain evidence="2">ATCC 64411</strain>
    </source>
</reference>